<reference evidence="4" key="1">
    <citation type="journal article" date="2017" name="Plant J.">
        <title>The pomegranate (Punica granatum L.) genome and the genomics of punicalagin biosynthesis.</title>
        <authorList>
            <person name="Qin G."/>
            <person name="Xu C."/>
            <person name="Ming R."/>
            <person name="Tang H."/>
            <person name="Guyot R."/>
            <person name="Kramer E.M."/>
            <person name="Hu Y."/>
            <person name="Yi X."/>
            <person name="Qi Y."/>
            <person name="Xu X."/>
            <person name="Gao Z."/>
            <person name="Pan H."/>
            <person name="Jian J."/>
            <person name="Tian Y."/>
            <person name="Yue Z."/>
            <person name="Xu Y."/>
        </authorList>
    </citation>
    <scope>NUCLEOTIDE SEQUENCE [LARGE SCALE GENOMIC DNA]</scope>
    <source>
        <strain evidence="4">cv. Dabenzi</strain>
    </source>
</reference>
<protein>
    <recommendedName>
        <fullName evidence="5">RRM domain-containing protein</fullName>
    </recommendedName>
</protein>
<evidence type="ECO:0000313" key="4">
    <source>
        <dbReference type="Proteomes" id="UP000197138"/>
    </source>
</evidence>
<dbReference type="Proteomes" id="UP000197138">
    <property type="component" value="Unassembled WGS sequence"/>
</dbReference>
<dbReference type="AlphaFoldDB" id="A0A218XV23"/>
<feature type="region of interest" description="Disordered" evidence="1">
    <location>
        <begin position="1"/>
        <end position="20"/>
    </location>
</feature>
<evidence type="ECO:0000256" key="1">
    <source>
        <dbReference type="SAM" id="MobiDB-lite"/>
    </source>
</evidence>
<organism evidence="3 4">
    <name type="scientific">Punica granatum</name>
    <name type="common">Pomegranate</name>
    <dbReference type="NCBI Taxonomy" id="22663"/>
    <lineage>
        <taxon>Eukaryota</taxon>
        <taxon>Viridiplantae</taxon>
        <taxon>Streptophyta</taxon>
        <taxon>Embryophyta</taxon>
        <taxon>Tracheophyta</taxon>
        <taxon>Spermatophyta</taxon>
        <taxon>Magnoliopsida</taxon>
        <taxon>eudicotyledons</taxon>
        <taxon>Gunneridae</taxon>
        <taxon>Pentapetalae</taxon>
        <taxon>rosids</taxon>
        <taxon>malvids</taxon>
        <taxon>Myrtales</taxon>
        <taxon>Lythraceae</taxon>
        <taxon>Punica</taxon>
    </lineage>
</organism>
<sequence>MGTGYTRNRSESTLTVKLPGPSCRSHNPNPYYRAADQVRAPTMFQAAGSLYQPQAGLGSAAETGTKIYVSNLDYGVSNEDIKVVTSTLRNSFVSIMQSFLGRVCFSLLVVGFVLKLE</sequence>
<comment type="caution">
    <text evidence="3">The sequence shown here is derived from an EMBL/GenBank/DDBJ whole genome shotgun (WGS) entry which is preliminary data.</text>
</comment>
<proteinExistence type="predicted"/>
<evidence type="ECO:0000256" key="2">
    <source>
        <dbReference type="SAM" id="Phobius"/>
    </source>
</evidence>
<dbReference type="EMBL" id="MTKT01000785">
    <property type="protein sequence ID" value="OWM88887.1"/>
    <property type="molecule type" value="Genomic_DNA"/>
</dbReference>
<feature type="compositionally biased region" description="Polar residues" evidence="1">
    <location>
        <begin position="1"/>
        <end position="15"/>
    </location>
</feature>
<keyword evidence="2" id="KW-0812">Transmembrane</keyword>
<evidence type="ECO:0000313" key="3">
    <source>
        <dbReference type="EMBL" id="OWM88887.1"/>
    </source>
</evidence>
<name>A0A218XV23_PUNGR</name>
<keyword evidence="2" id="KW-0472">Membrane</keyword>
<accession>A0A218XV23</accession>
<evidence type="ECO:0008006" key="5">
    <source>
        <dbReference type="Google" id="ProtNLM"/>
    </source>
</evidence>
<feature type="transmembrane region" description="Helical" evidence="2">
    <location>
        <begin position="99"/>
        <end position="116"/>
    </location>
</feature>
<keyword evidence="2" id="KW-1133">Transmembrane helix</keyword>
<gene>
    <name evidence="3" type="ORF">CDL15_Pgr020841</name>
</gene>